<name>A0A7X0MH57_9SPHI</name>
<reference evidence="1 2" key="1">
    <citation type="submission" date="2020-08" db="EMBL/GenBank/DDBJ databases">
        <title>Genomic Encyclopedia of Type Strains, Phase IV (KMG-V): Genome sequencing to study the core and pangenomes of soil and plant-associated prokaryotes.</title>
        <authorList>
            <person name="Whitman W."/>
        </authorList>
    </citation>
    <scope>NUCLEOTIDE SEQUENCE [LARGE SCALE GENOMIC DNA]</scope>
    <source>
        <strain evidence="1 2">M2T3</strain>
    </source>
</reference>
<comment type="caution">
    <text evidence="1">The sequence shown here is derived from an EMBL/GenBank/DDBJ whole genome shotgun (WGS) entry which is preliminary data.</text>
</comment>
<accession>A0A7X0MH57</accession>
<proteinExistence type="predicted"/>
<evidence type="ECO:0008006" key="3">
    <source>
        <dbReference type="Google" id="ProtNLM"/>
    </source>
</evidence>
<dbReference type="Gene3D" id="3.90.1720.10">
    <property type="entry name" value="endopeptidase domain like (from Nostoc punctiforme)"/>
    <property type="match status" value="1"/>
</dbReference>
<evidence type="ECO:0000313" key="2">
    <source>
        <dbReference type="Proteomes" id="UP000521017"/>
    </source>
</evidence>
<dbReference type="EMBL" id="JACHCC010000002">
    <property type="protein sequence ID" value="MBB6498481.1"/>
    <property type="molecule type" value="Genomic_DNA"/>
</dbReference>
<organism evidence="1 2">
    <name type="scientific">Pedobacter cryoconitis</name>
    <dbReference type="NCBI Taxonomy" id="188932"/>
    <lineage>
        <taxon>Bacteria</taxon>
        <taxon>Pseudomonadati</taxon>
        <taxon>Bacteroidota</taxon>
        <taxon>Sphingobacteriia</taxon>
        <taxon>Sphingobacteriales</taxon>
        <taxon>Sphingobacteriaceae</taxon>
        <taxon>Pedobacter</taxon>
    </lineage>
</organism>
<evidence type="ECO:0000313" key="1">
    <source>
        <dbReference type="EMBL" id="MBB6498481.1"/>
    </source>
</evidence>
<dbReference type="AlphaFoldDB" id="A0A7X0MH57"/>
<sequence length="192" mass="21579">MATIKLLLGIICFAVTGSFGLLNRNLLILGDNELSEAKNRNLLVQIAEKEIGVREESGNNDGLRVESYLSSVNLKRGQPWCAGFVSWVYAQAGYTRPRSGWTPDLFPSSRLARSALPGNLLGIYFPELKRMAHVGLIVKQQGDWIISIEGNTNVIGSREGDGVYKKSRHIKTIYRFSDWVKENDMNRNNLHR</sequence>
<dbReference type="RefSeq" id="WP_260409310.1">
    <property type="nucleotide sequence ID" value="NZ_JACHCC010000002.1"/>
</dbReference>
<gene>
    <name evidence="1" type="ORF">HDF25_000618</name>
</gene>
<dbReference type="Proteomes" id="UP000521017">
    <property type="component" value="Unassembled WGS sequence"/>
</dbReference>
<protein>
    <recommendedName>
        <fullName evidence="3">Peptidoglycan-binding protein</fullName>
    </recommendedName>
</protein>